<reference evidence="3 4" key="1">
    <citation type="submission" date="2023-01" db="EMBL/GenBank/DDBJ databases">
        <title>Cultivation and genomic characterization of new, ubiquitous marine nitrite-oxidizing bacteria from the Nitrospirales.</title>
        <authorList>
            <person name="Mueller A.J."/>
            <person name="Daebeler A."/>
            <person name="Herbold C.W."/>
            <person name="Kirkegaard R.H."/>
            <person name="Daims H."/>
        </authorList>
    </citation>
    <scope>NUCLEOTIDE SEQUENCE [LARGE SCALE GENOMIC DNA]</scope>
    <source>
        <strain evidence="3 4">VA</strain>
    </source>
</reference>
<protein>
    <submittedName>
        <fullName evidence="3">Superoxide dismutase family protein</fullName>
    </submittedName>
</protein>
<dbReference type="KEGG" id="nall:PP769_17970"/>
<dbReference type="InterPro" id="IPR036423">
    <property type="entry name" value="SOD-like_Cu/Zn_dom_sf"/>
</dbReference>
<dbReference type="InterPro" id="IPR024134">
    <property type="entry name" value="SOD_Cu/Zn_/chaperone"/>
</dbReference>
<dbReference type="Gene3D" id="2.60.40.200">
    <property type="entry name" value="Superoxide dismutase, copper/zinc binding domain"/>
    <property type="match status" value="1"/>
</dbReference>
<dbReference type="PROSITE" id="PS51257">
    <property type="entry name" value="PROKAR_LIPOPROTEIN"/>
    <property type="match status" value="1"/>
</dbReference>
<dbReference type="GO" id="GO:0006801">
    <property type="term" value="P:superoxide metabolic process"/>
    <property type="evidence" value="ECO:0007669"/>
    <property type="project" value="InterPro"/>
</dbReference>
<sequence length="198" mass="21098">MREQQFRTSRMVGFAAFLLAVVGGCSHYGNHEISKTAKATIQGCTDPAITGTATLKEFESEEGVKKLYVQMEVKGLTDGKHAVHIHEVASCQPCGAAKGHHDPGPFGKSTPDAPDFNHPFHMGDLVNITVVNGVGKLHAVTTRVALSDGRLSLFDEDGSSFIIHTNEDLYCDQDSELNPGCAGGARDACGIIEPVTSM</sequence>
<dbReference type="EMBL" id="CP116967">
    <property type="protein sequence ID" value="WNM57836.1"/>
    <property type="molecule type" value="Genomic_DNA"/>
</dbReference>
<name>A0AA96GHJ9_9BACT</name>
<evidence type="ECO:0000256" key="1">
    <source>
        <dbReference type="ARBA" id="ARBA00010457"/>
    </source>
</evidence>
<comment type="similarity">
    <text evidence="1">Belongs to the Cu-Zn superoxide dismutase family.</text>
</comment>
<gene>
    <name evidence="3" type="ORF">PP769_17970</name>
</gene>
<dbReference type="PANTHER" id="PTHR10003">
    <property type="entry name" value="SUPEROXIDE DISMUTASE CU-ZN -RELATED"/>
    <property type="match status" value="1"/>
</dbReference>
<dbReference type="RefSeq" id="WP_312642820.1">
    <property type="nucleotide sequence ID" value="NZ_CP116967.1"/>
</dbReference>
<feature type="domain" description="Superoxide dismutase copper/zinc binding" evidence="2">
    <location>
        <begin position="50"/>
        <end position="192"/>
    </location>
</feature>
<evidence type="ECO:0000313" key="4">
    <source>
        <dbReference type="Proteomes" id="UP001302719"/>
    </source>
</evidence>
<evidence type="ECO:0000313" key="3">
    <source>
        <dbReference type="EMBL" id="WNM57836.1"/>
    </source>
</evidence>
<proteinExistence type="inferred from homology"/>
<keyword evidence="4" id="KW-1185">Reference proteome</keyword>
<dbReference type="InterPro" id="IPR001424">
    <property type="entry name" value="SOD_Cu_Zn_dom"/>
</dbReference>
<dbReference type="Proteomes" id="UP001302719">
    <property type="component" value="Chromosome"/>
</dbReference>
<evidence type="ECO:0000259" key="2">
    <source>
        <dbReference type="Pfam" id="PF00080"/>
    </source>
</evidence>
<dbReference type="AlphaFoldDB" id="A0AA96GHJ9"/>
<accession>A0AA96GHJ9</accession>
<dbReference type="Pfam" id="PF00080">
    <property type="entry name" value="Sod_Cu"/>
    <property type="match status" value="1"/>
</dbReference>
<dbReference type="GO" id="GO:0005507">
    <property type="term" value="F:copper ion binding"/>
    <property type="evidence" value="ECO:0007669"/>
    <property type="project" value="InterPro"/>
</dbReference>
<organism evidence="3 4">
    <name type="scientific">Candidatus Nitrospira allomarina</name>
    <dbReference type="NCBI Taxonomy" id="3020900"/>
    <lineage>
        <taxon>Bacteria</taxon>
        <taxon>Pseudomonadati</taxon>
        <taxon>Nitrospirota</taxon>
        <taxon>Nitrospiria</taxon>
        <taxon>Nitrospirales</taxon>
        <taxon>Nitrospiraceae</taxon>
        <taxon>Nitrospira</taxon>
    </lineage>
</organism>
<dbReference type="SUPFAM" id="SSF49329">
    <property type="entry name" value="Cu,Zn superoxide dismutase-like"/>
    <property type="match status" value="1"/>
</dbReference>